<dbReference type="GO" id="GO:0005524">
    <property type="term" value="F:ATP binding"/>
    <property type="evidence" value="ECO:0007669"/>
    <property type="project" value="UniProtKB-KW"/>
</dbReference>
<gene>
    <name evidence="7" type="ORF">EDC26_10862</name>
</gene>
<keyword evidence="5 7" id="KW-0067">ATP-binding</keyword>
<evidence type="ECO:0000256" key="3">
    <source>
        <dbReference type="ARBA" id="ARBA00022475"/>
    </source>
</evidence>
<keyword evidence="3" id="KW-0472">Membrane</keyword>
<evidence type="ECO:0000256" key="2">
    <source>
        <dbReference type="ARBA" id="ARBA00022448"/>
    </source>
</evidence>
<evidence type="ECO:0000256" key="1">
    <source>
        <dbReference type="ARBA" id="ARBA00005417"/>
    </source>
</evidence>
<keyword evidence="3" id="KW-1003">Cell membrane</keyword>
<evidence type="ECO:0000313" key="7">
    <source>
        <dbReference type="EMBL" id="TCT06326.1"/>
    </source>
</evidence>
<comment type="caution">
    <text evidence="7">The sequence shown here is derived from an EMBL/GenBank/DDBJ whole genome shotgun (WGS) entry which is preliminary data.</text>
</comment>
<accession>A0A4R3M132</accession>
<evidence type="ECO:0000259" key="6">
    <source>
        <dbReference type="PROSITE" id="PS50893"/>
    </source>
</evidence>
<dbReference type="Pfam" id="PF00005">
    <property type="entry name" value="ABC_tran"/>
    <property type="match status" value="1"/>
</dbReference>
<keyword evidence="8" id="KW-1185">Reference proteome</keyword>
<dbReference type="CDD" id="cd03293">
    <property type="entry name" value="ABC_NrtD_SsuB_transporters"/>
    <property type="match status" value="1"/>
</dbReference>
<evidence type="ECO:0000256" key="5">
    <source>
        <dbReference type="ARBA" id="ARBA00022840"/>
    </source>
</evidence>
<proteinExistence type="inferred from homology"/>
<dbReference type="PROSITE" id="PS00211">
    <property type="entry name" value="ABC_TRANSPORTER_1"/>
    <property type="match status" value="1"/>
</dbReference>
<dbReference type="SMART" id="SM00382">
    <property type="entry name" value="AAA"/>
    <property type="match status" value="1"/>
</dbReference>
<dbReference type="EMBL" id="SMAJ01000008">
    <property type="protein sequence ID" value="TCT06326.1"/>
    <property type="molecule type" value="Genomic_DNA"/>
</dbReference>
<feature type="domain" description="ABC transporter" evidence="6">
    <location>
        <begin position="14"/>
        <end position="242"/>
    </location>
</feature>
<name>A0A4R3M132_9BURK</name>
<dbReference type="AlphaFoldDB" id="A0A4R3M132"/>
<dbReference type="RefSeq" id="WP_243700897.1">
    <property type="nucleotide sequence ID" value="NZ_SMAJ01000008.1"/>
</dbReference>
<dbReference type="PANTHER" id="PTHR42788:SF20">
    <property type="entry name" value="ABC TRANSPORTER ATP-BINDING PROTEIN"/>
    <property type="match status" value="1"/>
</dbReference>
<dbReference type="InterPro" id="IPR050166">
    <property type="entry name" value="ABC_transporter_ATP-bind"/>
</dbReference>
<keyword evidence="2" id="KW-0813">Transport</keyword>
<protein>
    <submittedName>
        <fullName evidence="7">NitT/TauT family transport system ATP-binding protein</fullName>
    </submittedName>
</protein>
<dbReference type="InterPro" id="IPR003593">
    <property type="entry name" value="AAA+_ATPase"/>
</dbReference>
<organism evidence="7 8">
    <name type="scientific">Paralcaligenes ureilyticus</name>
    <dbReference type="NCBI Taxonomy" id="627131"/>
    <lineage>
        <taxon>Bacteria</taxon>
        <taxon>Pseudomonadati</taxon>
        <taxon>Pseudomonadota</taxon>
        <taxon>Betaproteobacteria</taxon>
        <taxon>Burkholderiales</taxon>
        <taxon>Alcaligenaceae</taxon>
        <taxon>Paralcaligenes</taxon>
    </lineage>
</organism>
<sequence>MGQRSMAAARESGISVSNLAIAFGKMPPIFANLDLRIAPGEFVALVGASGCGKTTLMNAIAGLVRVEEGNIQVNSLPPAAGRPDIAYVLARDALLPWRTVRENVEYALMLSGVPKAEWKSIALDYIARVDLTAHADFLPARLSHGQRQRVALARAFAVNRSVYMLDEPFSALDAQTKLVLHDQLLALWEQSRKTVIFVTHDIGEAVTLADRVVVMGTKGRGIVDEIRVPLPRPRSAGDLQENEAFHEIFRQAWHALRKGMS</sequence>
<dbReference type="Gene3D" id="3.40.50.300">
    <property type="entry name" value="P-loop containing nucleotide triphosphate hydrolases"/>
    <property type="match status" value="1"/>
</dbReference>
<dbReference type="InterPro" id="IPR017871">
    <property type="entry name" value="ABC_transporter-like_CS"/>
</dbReference>
<reference evidence="7 8" key="1">
    <citation type="submission" date="2019-03" db="EMBL/GenBank/DDBJ databases">
        <title>Genomic Encyclopedia of Type Strains, Phase IV (KMG-IV): sequencing the most valuable type-strain genomes for metagenomic binning, comparative biology and taxonomic classification.</title>
        <authorList>
            <person name="Goeker M."/>
        </authorList>
    </citation>
    <scope>NUCLEOTIDE SEQUENCE [LARGE SCALE GENOMIC DNA]</scope>
    <source>
        <strain evidence="7 8">DSM 24591</strain>
    </source>
</reference>
<dbReference type="GO" id="GO:0016887">
    <property type="term" value="F:ATP hydrolysis activity"/>
    <property type="evidence" value="ECO:0007669"/>
    <property type="project" value="InterPro"/>
</dbReference>
<dbReference type="PROSITE" id="PS50893">
    <property type="entry name" value="ABC_TRANSPORTER_2"/>
    <property type="match status" value="1"/>
</dbReference>
<keyword evidence="4" id="KW-0547">Nucleotide-binding</keyword>
<dbReference type="PANTHER" id="PTHR42788">
    <property type="entry name" value="TAURINE IMPORT ATP-BINDING PROTEIN-RELATED"/>
    <property type="match status" value="1"/>
</dbReference>
<dbReference type="Proteomes" id="UP000295525">
    <property type="component" value="Unassembled WGS sequence"/>
</dbReference>
<evidence type="ECO:0000256" key="4">
    <source>
        <dbReference type="ARBA" id="ARBA00022741"/>
    </source>
</evidence>
<dbReference type="SUPFAM" id="SSF52540">
    <property type="entry name" value="P-loop containing nucleoside triphosphate hydrolases"/>
    <property type="match status" value="1"/>
</dbReference>
<evidence type="ECO:0000313" key="8">
    <source>
        <dbReference type="Proteomes" id="UP000295525"/>
    </source>
</evidence>
<dbReference type="InterPro" id="IPR003439">
    <property type="entry name" value="ABC_transporter-like_ATP-bd"/>
</dbReference>
<comment type="similarity">
    <text evidence="1">Belongs to the ABC transporter superfamily.</text>
</comment>
<dbReference type="InterPro" id="IPR027417">
    <property type="entry name" value="P-loop_NTPase"/>
</dbReference>